<keyword evidence="4" id="KW-0804">Transcription</keyword>
<dbReference type="InterPro" id="IPR007627">
    <property type="entry name" value="RNA_pol_sigma70_r2"/>
</dbReference>
<protein>
    <recommendedName>
        <fullName evidence="6">RNA polymerase sigma-70 region 2 domain-containing protein</fullName>
    </recommendedName>
</protein>
<dbReference type="GO" id="GO:0003677">
    <property type="term" value="F:DNA binding"/>
    <property type="evidence" value="ECO:0007669"/>
    <property type="project" value="UniProtKB-KW"/>
</dbReference>
<keyword evidence="3" id="KW-0238">DNA-binding</keyword>
<dbReference type="Gene3D" id="1.10.1740.10">
    <property type="match status" value="1"/>
</dbReference>
<sequence length="215" mass="25002">MTKNSSQSVKDSLLTRVSLLQQAREDENHPAWEELLKFYEPFVSKVLLSMGFRGADLDDAKQQVFVKLWRGLHTYERDPERALFRTWFARLIRNTALNIIRSKQRQPAGPSLDDEGSRKANQLAEESEMEKRVEREWQEYVVELAMDRARLVFSGHAIDVFLMSLEGQSVEHIATTLGIKINTVYILKHRVKTVLLKEIKQLKRDLEDFTEESPA</sequence>
<evidence type="ECO:0000256" key="5">
    <source>
        <dbReference type="SAM" id="MobiDB-lite"/>
    </source>
</evidence>
<keyword evidence="8" id="KW-1185">Reference proteome</keyword>
<dbReference type="InterPro" id="IPR039425">
    <property type="entry name" value="RNA_pol_sigma-70-like"/>
</dbReference>
<evidence type="ECO:0000313" key="7">
    <source>
        <dbReference type="EMBL" id="GHC50110.1"/>
    </source>
</evidence>
<name>A0A918WK29_9BACT</name>
<dbReference type="PANTHER" id="PTHR43133">
    <property type="entry name" value="RNA POLYMERASE ECF-TYPE SIGMA FACTO"/>
    <property type="match status" value="1"/>
</dbReference>
<evidence type="ECO:0000256" key="2">
    <source>
        <dbReference type="ARBA" id="ARBA00023082"/>
    </source>
</evidence>
<reference evidence="7" key="2">
    <citation type="submission" date="2020-09" db="EMBL/GenBank/DDBJ databases">
        <authorList>
            <person name="Sun Q."/>
            <person name="Kim S."/>
        </authorList>
    </citation>
    <scope>NUCLEOTIDE SEQUENCE</scope>
    <source>
        <strain evidence="7">KCTC 12988</strain>
    </source>
</reference>
<dbReference type="RefSeq" id="WP_189569198.1">
    <property type="nucleotide sequence ID" value="NZ_BMXI01000005.1"/>
</dbReference>
<evidence type="ECO:0000313" key="8">
    <source>
        <dbReference type="Proteomes" id="UP000644507"/>
    </source>
</evidence>
<proteinExistence type="predicted"/>
<dbReference type="InterPro" id="IPR014284">
    <property type="entry name" value="RNA_pol_sigma-70_dom"/>
</dbReference>
<dbReference type="SUPFAM" id="SSF88946">
    <property type="entry name" value="Sigma2 domain of RNA polymerase sigma factors"/>
    <property type="match status" value="1"/>
</dbReference>
<dbReference type="PANTHER" id="PTHR43133:SF8">
    <property type="entry name" value="RNA POLYMERASE SIGMA FACTOR HI_1459-RELATED"/>
    <property type="match status" value="1"/>
</dbReference>
<accession>A0A918WK29</accession>
<dbReference type="Pfam" id="PF04542">
    <property type="entry name" value="Sigma70_r2"/>
    <property type="match status" value="1"/>
</dbReference>
<evidence type="ECO:0000256" key="3">
    <source>
        <dbReference type="ARBA" id="ARBA00023125"/>
    </source>
</evidence>
<feature type="region of interest" description="Disordered" evidence="5">
    <location>
        <begin position="104"/>
        <end position="128"/>
    </location>
</feature>
<dbReference type="AlphaFoldDB" id="A0A918WK29"/>
<reference evidence="7" key="1">
    <citation type="journal article" date="2014" name="Int. J. Syst. Evol. Microbiol.">
        <title>Complete genome sequence of Corynebacterium casei LMG S-19264T (=DSM 44701T), isolated from a smear-ripened cheese.</title>
        <authorList>
            <consortium name="US DOE Joint Genome Institute (JGI-PGF)"/>
            <person name="Walter F."/>
            <person name="Albersmeier A."/>
            <person name="Kalinowski J."/>
            <person name="Ruckert C."/>
        </authorList>
    </citation>
    <scope>NUCLEOTIDE SEQUENCE</scope>
    <source>
        <strain evidence="7">KCTC 12988</strain>
    </source>
</reference>
<dbReference type="Proteomes" id="UP000644507">
    <property type="component" value="Unassembled WGS sequence"/>
</dbReference>
<evidence type="ECO:0000256" key="1">
    <source>
        <dbReference type="ARBA" id="ARBA00023015"/>
    </source>
</evidence>
<organism evidence="7 8">
    <name type="scientific">Roseibacillus persicicus</name>
    <dbReference type="NCBI Taxonomy" id="454148"/>
    <lineage>
        <taxon>Bacteria</taxon>
        <taxon>Pseudomonadati</taxon>
        <taxon>Verrucomicrobiota</taxon>
        <taxon>Verrucomicrobiia</taxon>
        <taxon>Verrucomicrobiales</taxon>
        <taxon>Verrucomicrobiaceae</taxon>
        <taxon>Roseibacillus</taxon>
    </lineage>
</organism>
<feature type="domain" description="RNA polymerase sigma-70 region 2" evidence="6">
    <location>
        <begin position="39"/>
        <end position="105"/>
    </location>
</feature>
<evidence type="ECO:0000256" key="4">
    <source>
        <dbReference type="ARBA" id="ARBA00023163"/>
    </source>
</evidence>
<dbReference type="GO" id="GO:0016987">
    <property type="term" value="F:sigma factor activity"/>
    <property type="evidence" value="ECO:0007669"/>
    <property type="project" value="UniProtKB-KW"/>
</dbReference>
<keyword evidence="2" id="KW-0731">Sigma factor</keyword>
<keyword evidence="1" id="KW-0805">Transcription regulation</keyword>
<dbReference type="InterPro" id="IPR013325">
    <property type="entry name" value="RNA_pol_sigma_r2"/>
</dbReference>
<comment type="caution">
    <text evidence="7">The sequence shown here is derived from an EMBL/GenBank/DDBJ whole genome shotgun (WGS) entry which is preliminary data.</text>
</comment>
<gene>
    <name evidence="7" type="ORF">GCM10007100_15210</name>
</gene>
<dbReference type="EMBL" id="BMXI01000005">
    <property type="protein sequence ID" value="GHC50110.1"/>
    <property type="molecule type" value="Genomic_DNA"/>
</dbReference>
<dbReference type="NCBIfam" id="TIGR02937">
    <property type="entry name" value="sigma70-ECF"/>
    <property type="match status" value="1"/>
</dbReference>
<dbReference type="GO" id="GO:0006352">
    <property type="term" value="P:DNA-templated transcription initiation"/>
    <property type="evidence" value="ECO:0007669"/>
    <property type="project" value="InterPro"/>
</dbReference>
<evidence type="ECO:0000259" key="6">
    <source>
        <dbReference type="Pfam" id="PF04542"/>
    </source>
</evidence>